<keyword evidence="3" id="KW-1185">Reference proteome</keyword>
<evidence type="ECO:0000313" key="3">
    <source>
        <dbReference type="Proteomes" id="UP000034196"/>
    </source>
</evidence>
<evidence type="ECO:0000259" key="1">
    <source>
        <dbReference type="Pfam" id="PF00004"/>
    </source>
</evidence>
<keyword evidence="2" id="KW-0808">Transferase</keyword>
<dbReference type="OrthoDB" id="3199600at2"/>
<dbReference type="Proteomes" id="UP000034196">
    <property type="component" value="Unassembled WGS sequence"/>
</dbReference>
<dbReference type="GO" id="GO:0016887">
    <property type="term" value="F:ATP hydrolysis activity"/>
    <property type="evidence" value="ECO:0007669"/>
    <property type="project" value="InterPro"/>
</dbReference>
<feature type="domain" description="ATPase AAA-type core" evidence="1">
    <location>
        <begin position="4"/>
        <end position="38"/>
    </location>
</feature>
<keyword evidence="2" id="KW-0418">Kinase</keyword>
<dbReference type="PANTHER" id="PTHR37816:SF1">
    <property type="entry name" value="TOXIN"/>
    <property type="match status" value="1"/>
</dbReference>
<dbReference type="GO" id="GO:0005524">
    <property type="term" value="F:ATP binding"/>
    <property type="evidence" value="ECO:0007669"/>
    <property type="project" value="InterPro"/>
</dbReference>
<dbReference type="EMBL" id="LAVA02000082">
    <property type="protein sequence ID" value="OIJ64425.1"/>
    <property type="molecule type" value="Genomic_DNA"/>
</dbReference>
<dbReference type="InterPro" id="IPR027417">
    <property type="entry name" value="P-loop_NTPase"/>
</dbReference>
<dbReference type="GO" id="GO:0016301">
    <property type="term" value="F:kinase activity"/>
    <property type="evidence" value="ECO:0007669"/>
    <property type="project" value="UniProtKB-KW"/>
</dbReference>
<dbReference type="STRING" id="1428628.WN71_028995"/>
<dbReference type="InterPro" id="IPR003959">
    <property type="entry name" value="ATPase_AAA_core"/>
</dbReference>
<dbReference type="PANTHER" id="PTHR37816">
    <property type="entry name" value="YALI0E33011P"/>
    <property type="match status" value="1"/>
</dbReference>
<proteinExistence type="predicted"/>
<organism evidence="2 3">
    <name type="scientific">Streptomyces mangrovisoli</name>
    <dbReference type="NCBI Taxonomy" id="1428628"/>
    <lineage>
        <taxon>Bacteria</taxon>
        <taxon>Bacillati</taxon>
        <taxon>Actinomycetota</taxon>
        <taxon>Actinomycetes</taxon>
        <taxon>Kitasatosporales</taxon>
        <taxon>Streptomycetaceae</taxon>
        <taxon>Streptomyces</taxon>
    </lineage>
</organism>
<gene>
    <name evidence="2" type="ORF">WN71_028995</name>
</gene>
<name>A0A1J4NPR4_9ACTN</name>
<dbReference type="InterPro" id="IPR052922">
    <property type="entry name" value="Cytidylate_Kinase-2"/>
</dbReference>
<dbReference type="Pfam" id="PF00004">
    <property type="entry name" value="AAA"/>
    <property type="match status" value="1"/>
</dbReference>
<evidence type="ECO:0000313" key="2">
    <source>
        <dbReference type="EMBL" id="OIJ64425.1"/>
    </source>
</evidence>
<accession>A0A1J4NPR4</accession>
<dbReference type="SUPFAM" id="SSF52540">
    <property type="entry name" value="P-loop containing nucleoside triphosphate hydrolases"/>
    <property type="match status" value="1"/>
</dbReference>
<protein>
    <submittedName>
        <fullName evidence="2">Adenylate kinase</fullName>
    </submittedName>
</protein>
<sequence>MERILVVGVTGAGKSTLARAVGERLGVPFHEMDALYYTGPDWAVNATIAEDVGRIAAGPRWIIDSLGYPEVRDQLWDRADTVIWLDYPRRVVMPRVLRRSLARSARREVLFGGNRESWRGWLSREHPAWWAWSQYAGRRRELRRRTGDARFAPLRTLRFTHPRATAGWLAGLAPAALRERRAGT</sequence>
<dbReference type="RefSeq" id="WP_046592674.1">
    <property type="nucleotide sequence ID" value="NZ_LAVA02000082.1"/>
</dbReference>
<comment type="caution">
    <text evidence="2">The sequence shown here is derived from an EMBL/GenBank/DDBJ whole genome shotgun (WGS) entry which is preliminary data.</text>
</comment>
<dbReference type="Gene3D" id="3.40.50.300">
    <property type="entry name" value="P-loop containing nucleotide triphosphate hydrolases"/>
    <property type="match status" value="1"/>
</dbReference>
<reference evidence="2" key="1">
    <citation type="submission" date="2016-10" db="EMBL/GenBank/DDBJ databases">
        <title>Genome sequence of Streptomyces mangrovisoli MUSC 149.</title>
        <authorList>
            <person name="Lee L.-H."/>
            <person name="Ser H.-L."/>
        </authorList>
    </citation>
    <scope>NUCLEOTIDE SEQUENCE [LARGE SCALE GENOMIC DNA]</scope>
    <source>
        <strain evidence="2">MUSC 149</strain>
    </source>
</reference>
<dbReference type="AlphaFoldDB" id="A0A1J4NPR4"/>